<dbReference type="AlphaFoldDB" id="X1BHH7"/>
<sequence>MKNKVNETIKILQSLRSIRKFSDKKITDKDLETIIKSSVRAANASSRQNYSIIVVDEKETLDQMFYGSNKGLVFCVDFNRLKDTAKHLDYEYDPKNIRLFITGSIDTCLAAQTAVIAAKSLGIDSIITNSVHRAKMEDVYKHFNLPEQYCFPLIAVGFGYAKEEPEWKKGRLSGPGIIHKNKYQKLSHEELNQLVKDYDDQDLKLGAPAAGFSEYGEENIRRWCTSLRVFR</sequence>
<evidence type="ECO:0000313" key="6">
    <source>
        <dbReference type="EMBL" id="GAG80667.1"/>
    </source>
</evidence>
<dbReference type="PANTHER" id="PTHR43425:SF2">
    <property type="entry name" value="OXYGEN-INSENSITIVE NADPH NITROREDUCTASE"/>
    <property type="match status" value="1"/>
</dbReference>
<accession>X1BHH7</accession>
<dbReference type="InterPro" id="IPR029479">
    <property type="entry name" value="Nitroreductase"/>
</dbReference>
<keyword evidence="3" id="KW-0288">FMN</keyword>
<reference evidence="6" key="1">
    <citation type="journal article" date="2014" name="Front. Microbiol.">
        <title>High frequency of phylogenetically diverse reductive dehalogenase-homologous genes in deep subseafloor sedimentary metagenomes.</title>
        <authorList>
            <person name="Kawai M."/>
            <person name="Futagami T."/>
            <person name="Toyoda A."/>
            <person name="Takaki Y."/>
            <person name="Nishi S."/>
            <person name="Hori S."/>
            <person name="Arai W."/>
            <person name="Tsubouchi T."/>
            <person name="Morono Y."/>
            <person name="Uchiyama I."/>
            <person name="Ito T."/>
            <person name="Fujiyama A."/>
            <person name="Inagaki F."/>
            <person name="Takami H."/>
        </authorList>
    </citation>
    <scope>NUCLEOTIDE SEQUENCE</scope>
    <source>
        <strain evidence="6">Expedition CK06-06</strain>
    </source>
</reference>
<evidence type="ECO:0000256" key="4">
    <source>
        <dbReference type="ARBA" id="ARBA00023002"/>
    </source>
</evidence>
<evidence type="ECO:0000256" key="1">
    <source>
        <dbReference type="ARBA" id="ARBA00008366"/>
    </source>
</evidence>
<dbReference type="SUPFAM" id="SSF55469">
    <property type="entry name" value="FMN-dependent nitroreductase-like"/>
    <property type="match status" value="1"/>
</dbReference>
<keyword evidence="2" id="KW-0285">Flavoprotein</keyword>
<name>X1BHH7_9ZZZZ</name>
<proteinExistence type="inferred from homology"/>
<keyword evidence="4" id="KW-0560">Oxidoreductase</keyword>
<evidence type="ECO:0000256" key="2">
    <source>
        <dbReference type="ARBA" id="ARBA00022630"/>
    </source>
</evidence>
<dbReference type="GO" id="GO:0016491">
    <property type="term" value="F:oxidoreductase activity"/>
    <property type="evidence" value="ECO:0007669"/>
    <property type="project" value="UniProtKB-KW"/>
</dbReference>
<dbReference type="PANTHER" id="PTHR43425">
    <property type="entry name" value="OXYGEN-INSENSITIVE NADPH NITROREDUCTASE"/>
    <property type="match status" value="1"/>
</dbReference>
<organism evidence="6">
    <name type="scientific">marine sediment metagenome</name>
    <dbReference type="NCBI Taxonomy" id="412755"/>
    <lineage>
        <taxon>unclassified sequences</taxon>
        <taxon>metagenomes</taxon>
        <taxon>ecological metagenomes</taxon>
    </lineage>
</organism>
<dbReference type="Gene3D" id="3.40.109.10">
    <property type="entry name" value="NADH Oxidase"/>
    <property type="match status" value="1"/>
</dbReference>
<feature type="non-terminal residue" evidence="6">
    <location>
        <position position="231"/>
    </location>
</feature>
<dbReference type="EMBL" id="BART01019003">
    <property type="protein sequence ID" value="GAG80667.1"/>
    <property type="molecule type" value="Genomic_DNA"/>
</dbReference>
<gene>
    <name evidence="6" type="ORF">S01H4_35690</name>
</gene>
<comment type="similarity">
    <text evidence="1">Belongs to the flavin oxidoreductase frp family.</text>
</comment>
<comment type="caution">
    <text evidence="6">The sequence shown here is derived from an EMBL/GenBank/DDBJ whole genome shotgun (WGS) entry which is preliminary data.</text>
</comment>
<dbReference type="InterPro" id="IPR000415">
    <property type="entry name" value="Nitroreductase-like"/>
</dbReference>
<feature type="domain" description="Nitroreductase" evidence="5">
    <location>
        <begin position="102"/>
        <end position="160"/>
    </location>
</feature>
<evidence type="ECO:0000259" key="5">
    <source>
        <dbReference type="Pfam" id="PF00881"/>
    </source>
</evidence>
<dbReference type="Pfam" id="PF00881">
    <property type="entry name" value="Nitroreductase"/>
    <property type="match status" value="2"/>
</dbReference>
<dbReference type="InterPro" id="IPR016446">
    <property type="entry name" value="Flavin_OxRdtase_Frp"/>
</dbReference>
<protein>
    <recommendedName>
        <fullName evidence="5">Nitroreductase domain-containing protein</fullName>
    </recommendedName>
</protein>
<feature type="domain" description="Nitroreductase" evidence="5">
    <location>
        <begin position="16"/>
        <end position="63"/>
    </location>
</feature>
<evidence type="ECO:0000256" key="3">
    <source>
        <dbReference type="ARBA" id="ARBA00022643"/>
    </source>
</evidence>